<feature type="domain" description="Methyltransferase" evidence="4">
    <location>
        <begin position="54"/>
        <end position="146"/>
    </location>
</feature>
<dbReference type="AlphaFoldDB" id="A0A1I5PA46"/>
<dbReference type="STRING" id="1993.SAMN04489713_11359"/>
<gene>
    <name evidence="5" type="ORF">SAMN04489713_11359</name>
</gene>
<sequence length="240" mass="26223">MPYNPAVQDRITRYWDQHAPAYQRFQEQRLGHPDYSAAWMRVWRSALPDGTATVLDVGTGTGHAALTIAALGPRVTGIDLAPAMVAYARDNARARGLDITFVQGDAVDPAVPGAPFDALVSRYLLWTLPGVDTALGNWRRLLRPGGRLAVVDAPWHAGGMRHPDTDPRARAYDEEARRALVLAEAETITAWQERITGAGFVDVEVAPLTELFELDGVHGVAPDHRRTLQHLITARNPGTA</sequence>
<dbReference type="PANTHER" id="PTHR43464:SF19">
    <property type="entry name" value="UBIQUINONE BIOSYNTHESIS O-METHYLTRANSFERASE, MITOCHONDRIAL"/>
    <property type="match status" value="1"/>
</dbReference>
<evidence type="ECO:0000256" key="1">
    <source>
        <dbReference type="ARBA" id="ARBA00022603"/>
    </source>
</evidence>
<dbReference type="GO" id="GO:0008168">
    <property type="term" value="F:methyltransferase activity"/>
    <property type="evidence" value="ECO:0007669"/>
    <property type="project" value="UniProtKB-KW"/>
</dbReference>
<dbReference type="SUPFAM" id="SSF53335">
    <property type="entry name" value="S-adenosyl-L-methionine-dependent methyltransferases"/>
    <property type="match status" value="1"/>
</dbReference>
<dbReference type="InterPro" id="IPR041698">
    <property type="entry name" value="Methyltransf_25"/>
</dbReference>
<evidence type="ECO:0000256" key="3">
    <source>
        <dbReference type="ARBA" id="ARBA00022691"/>
    </source>
</evidence>
<dbReference type="InterPro" id="IPR029063">
    <property type="entry name" value="SAM-dependent_MTases_sf"/>
</dbReference>
<keyword evidence="3" id="KW-0949">S-adenosyl-L-methionine</keyword>
<evidence type="ECO:0000256" key="2">
    <source>
        <dbReference type="ARBA" id="ARBA00022679"/>
    </source>
</evidence>
<reference evidence="5 6" key="1">
    <citation type="submission" date="2016-10" db="EMBL/GenBank/DDBJ databases">
        <authorList>
            <person name="de Groot N.N."/>
        </authorList>
    </citation>
    <scope>NUCLEOTIDE SEQUENCE [LARGE SCALE GENOMIC DNA]</scope>
    <source>
        <strain evidence="5 6">DSM 43067</strain>
    </source>
</reference>
<protein>
    <submittedName>
        <fullName evidence="5">Methyltransferase domain-containing protein</fullName>
    </submittedName>
</protein>
<dbReference type="GO" id="GO:0032259">
    <property type="term" value="P:methylation"/>
    <property type="evidence" value="ECO:0007669"/>
    <property type="project" value="UniProtKB-KW"/>
</dbReference>
<proteinExistence type="predicted"/>
<dbReference type="InParanoid" id="A0A1I5PA46"/>
<dbReference type="Pfam" id="PF13649">
    <property type="entry name" value="Methyltransf_25"/>
    <property type="match status" value="1"/>
</dbReference>
<organism evidence="5 6">
    <name type="scientific">Actinomadura madurae</name>
    <dbReference type="NCBI Taxonomy" id="1993"/>
    <lineage>
        <taxon>Bacteria</taxon>
        <taxon>Bacillati</taxon>
        <taxon>Actinomycetota</taxon>
        <taxon>Actinomycetes</taxon>
        <taxon>Streptosporangiales</taxon>
        <taxon>Thermomonosporaceae</taxon>
        <taxon>Actinomadura</taxon>
    </lineage>
</organism>
<evidence type="ECO:0000259" key="4">
    <source>
        <dbReference type="Pfam" id="PF13649"/>
    </source>
</evidence>
<keyword evidence="6" id="KW-1185">Reference proteome</keyword>
<dbReference type="PANTHER" id="PTHR43464">
    <property type="entry name" value="METHYLTRANSFERASE"/>
    <property type="match status" value="1"/>
</dbReference>
<evidence type="ECO:0000313" key="6">
    <source>
        <dbReference type="Proteomes" id="UP000183413"/>
    </source>
</evidence>
<dbReference type="eggNOG" id="COG2226">
    <property type="taxonomic scope" value="Bacteria"/>
</dbReference>
<dbReference type="OrthoDB" id="21342at2"/>
<name>A0A1I5PA46_9ACTN</name>
<keyword evidence="1 5" id="KW-0489">Methyltransferase</keyword>
<dbReference type="Proteomes" id="UP000183413">
    <property type="component" value="Unassembled WGS sequence"/>
</dbReference>
<dbReference type="CDD" id="cd02440">
    <property type="entry name" value="AdoMet_MTases"/>
    <property type="match status" value="1"/>
</dbReference>
<keyword evidence="2 5" id="KW-0808">Transferase</keyword>
<evidence type="ECO:0000313" key="5">
    <source>
        <dbReference type="EMBL" id="SFP30962.1"/>
    </source>
</evidence>
<dbReference type="EMBL" id="FOVH01000013">
    <property type="protein sequence ID" value="SFP30962.1"/>
    <property type="molecule type" value="Genomic_DNA"/>
</dbReference>
<dbReference type="Gene3D" id="3.40.50.150">
    <property type="entry name" value="Vaccinia Virus protein VP39"/>
    <property type="match status" value="1"/>
</dbReference>
<accession>A0A1I5PA46</accession>
<dbReference type="RefSeq" id="WP_021592490.1">
    <property type="nucleotide sequence ID" value="NZ_FOVH01000013.1"/>
</dbReference>